<keyword evidence="2 7" id="KW-0597">Phosphoprotein</keyword>
<evidence type="ECO:0000256" key="4">
    <source>
        <dbReference type="ARBA" id="ARBA00023015"/>
    </source>
</evidence>
<evidence type="ECO:0000256" key="2">
    <source>
        <dbReference type="ARBA" id="ARBA00022553"/>
    </source>
</evidence>
<feature type="modified residue" description="4-aspartylphosphate" evidence="7">
    <location>
        <position position="53"/>
    </location>
</feature>
<dbReference type="GO" id="GO:0006355">
    <property type="term" value="P:regulation of DNA-templated transcription"/>
    <property type="evidence" value="ECO:0007669"/>
    <property type="project" value="InterPro"/>
</dbReference>
<organism evidence="11 12">
    <name type="scientific">Paenibacillus phyllosphaerae</name>
    <dbReference type="NCBI Taxonomy" id="274593"/>
    <lineage>
        <taxon>Bacteria</taxon>
        <taxon>Bacillati</taxon>
        <taxon>Bacillota</taxon>
        <taxon>Bacilli</taxon>
        <taxon>Bacillales</taxon>
        <taxon>Paenibacillaceae</taxon>
        <taxon>Paenibacillus</taxon>
    </lineage>
</organism>
<evidence type="ECO:0000256" key="1">
    <source>
        <dbReference type="ARBA" id="ARBA00004496"/>
    </source>
</evidence>
<comment type="caution">
    <text evidence="11">The sequence shown here is derived from an EMBL/GenBank/DDBJ whole genome shotgun (WGS) entry which is preliminary data.</text>
</comment>
<dbReference type="SMART" id="SM00448">
    <property type="entry name" value="REC"/>
    <property type="match status" value="1"/>
</dbReference>
<dbReference type="CDD" id="cd17574">
    <property type="entry name" value="REC_OmpR"/>
    <property type="match status" value="1"/>
</dbReference>
<evidence type="ECO:0000256" key="6">
    <source>
        <dbReference type="ARBA" id="ARBA00023163"/>
    </source>
</evidence>
<dbReference type="PANTHER" id="PTHR48111">
    <property type="entry name" value="REGULATOR OF RPOS"/>
    <property type="match status" value="1"/>
</dbReference>
<dbReference type="InterPro" id="IPR016032">
    <property type="entry name" value="Sig_transdc_resp-reg_C-effctor"/>
</dbReference>
<reference evidence="11 12" key="1">
    <citation type="submission" date="2020-08" db="EMBL/GenBank/DDBJ databases">
        <title>Genomic Encyclopedia of Type Strains, Phase III (KMG-III): the genomes of soil and plant-associated and newly described type strains.</title>
        <authorList>
            <person name="Whitman W."/>
        </authorList>
    </citation>
    <scope>NUCLEOTIDE SEQUENCE [LARGE SCALE GENOMIC DNA]</scope>
    <source>
        <strain evidence="11 12">CECT 5862</strain>
    </source>
</reference>
<dbReference type="InterPro" id="IPR011006">
    <property type="entry name" value="CheY-like_superfamily"/>
</dbReference>
<keyword evidence="6" id="KW-0804">Transcription</keyword>
<feature type="domain" description="OmpR/PhoB-type" evidence="10">
    <location>
        <begin position="138"/>
        <end position="237"/>
    </location>
</feature>
<dbReference type="GO" id="GO:0000976">
    <property type="term" value="F:transcription cis-regulatory region binding"/>
    <property type="evidence" value="ECO:0007669"/>
    <property type="project" value="TreeGrafter"/>
</dbReference>
<dbReference type="GO" id="GO:0000156">
    <property type="term" value="F:phosphorelay response regulator activity"/>
    <property type="evidence" value="ECO:0007669"/>
    <property type="project" value="TreeGrafter"/>
</dbReference>
<dbReference type="Gene3D" id="3.40.50.2300">
    <property type="match status" value="1"/>
</dbReference>
<proteinExistence type="predicted"/>
<dbReference type="CDD" id="cd00383">
    <property type="entry name" value="trans_reg_C"/>
    <property type="match status" value="1"/>
</dbReference>
<dbReference type="Gene3D" id="1.10.10.10">
    <property type="entry name" value="Winged helix-like DNA-binding domain superfamily/Winged helix DNA-binding domain"/>
    <property type="match status" value="1"/>
</dbReference>
<keyword evidence="12" id="KW-1185">Reference proteome</keyword>
<keyword evidence="4" id="KW-0805">Transcription regulation</keyword>
<sequence>MNRHILIVDDDPKIAQLIEIYLTNEGFAVSKANDGLEALSKMDEAHVDLVILDIMMPGMDGLSVCLKIRESRTTPILMISAKDGDMDKITGLMTGADDYLVKPFNPLELIARVKSLLRRSGYTSLAQPGQPSGPAQEEHIIRIQSLEINKQTHSVQFDGRAIKLTPIEFGILYLLASHTGRVFSSEDIFEMIWKEKYYESNNSVTVHMSRLREKLVKEMDGEKLIHTVWGVGYKIEL</sequence>
<keyword evidence="3" id="KW-0902">Two-component regulatory system</keyword>
<evidence type="ECO:0000256" key="7">
    <source>
        <dbReference type="PROSITE-ProRule" id="PRU00169"/>
    </source>
</evidence>
<dbReference type="Pfam" id="PF00486">
    <property type="entry name" value="Trans_reg_C"/>
    <property type="match status" value="1"/>
</dbReference>
<dbReference type="InterPro" id="IPR039420">
    <property type="entry name" value="WalR-like"/>
</dbReference>
<feature type="domain" description="Response regulatory" evidence="9">
    <location>
        <begin position="4"/>
        <end position="117"/>
    </location>
</feature>
<dbReference type="EMBL" id="JACHXK010000019">
    <property type="protein sequence ID" value="MBB3113482.1"/>
    <property type="molecule type" value="Genomic_DNA"/>
</dbReference>
<protein>
    <submittedName>
        <fullName evidence="11">DNA-binding response OmpR family regulator</fullName>
    </submittedName>
</protein>
<dbReference type="InterPro" id="IPR001867">
    <property type="entry name" value="OmpR/PhoB-type_DNA-bd"/>
</dbReference>
<dbReference type="Gene3D" id="6.10.250.690">
    <property type="match status" value="1"/>
</dbReference>
<evidence type="ECO:0000259" key="10">
    <source>
        <dbReference type="PROSITE" id="PS51755"/>
    </source>
</evidence>
<evidence type="ECO:0000256" key="3">
    <source>
        <dbReference type="ARBA" id="ARBA00023012"/>
    </source>
</evidence>
<dbReference type="InterPro" id="IPR036388">
    <property type="entry name" value="WH-like_DNA-bd_sf"/>
</dbReference>
<dbReference type="SUPFAM" id="SSF46894">
    <property type="entry name" value="C-terminal effector domain of the bipartite response regulators"/>
    <property type="match status" value="1"/>
</dbReference>
<dbReference type="PROSITE" id="PS50110">
    <property type="entry name" value="RESPONSE_REGULATORY"/>
    <property type="match status" value="1"/>
</dbReference>
<gene>
    <name evidence="11" type="ORF">FHS18_005594</name>
</gene>
<dbReference type="FunFam" id="3.40.50.2300:FF:000001">
    <property type="entry name" value="DNA-binding response regulator PhoB"/>
    <property type="match status" value="1"/>
</dbReference>
<dbReference type="Proteomes" id="UP000570361">
    <property type="component" value="Unassembled WGS sequence"/>
</dbReference>
<evidence type="ECO:0000313" key="12">
    <source>
        <dbReference type="Proteomes" id="UP000570361"/>
    </source>
</evidence>
<dbReference type="InterPro" id="IPR001789">
    <property type="entry name" value="Sig_transdc_resp-reg_receiver"/>
</dbReference>
<dbReference type="AlphaFoldDB" id="A0A7W5B2Z2"/>
<evidence type="ECO:0000256" key="5">
    <source>
        <dbReference type="ARBA" id="ARBA00023125"/>
    </source>
</evidence>
<dbReference type="FunFam" id="1.10.10.10:FF:000018">
    <property type="entry name" value="DNA-binding response regulator ResD"/>
    <property type="match status" value="1"/>
</dbReference>
<dbReference type="PROSITE" id="PS51755">
    <property type="entry name" value="OMPR_PHOB"/>
    <property type="match status" value="1"/>
</dbReference>
<dbReference type="GO" id="GO:0005829">
    <property type="term" value="C:cytosol"/>
    <property type="evidence" value="ECO:0007669"/>
    <property type="project" value="TreeGrafter"/>
</dbReference>
<evidence type="ECO:0000259" key="9">
    <source>
        <dbReference type="PROSITE" id="PS50110"/>
    </source>
</evidence>
<evidence type="ECO:0000256" key="8">
    <source>
        <dbReference type="PROSITE-ProRule" id="PRU01091"/>
    </source>
</evidence>
<dbReference type="RefSeq" id="WP_183603559.1">
    <property type="nucleotide sequence ID" value="NZ_JACHXK010000019.1"/>
</dbReference>
<dbReference type="Pfam" id="PF00072">
    <property type="entry name" value="Response_reg"/>
    <property type="match status" value="1"/>
</dbReference>
<dbReference type="GO" id="GO:0032993">
    <property type="term" value="C:protein-DNA complex"/>
    <property type="evidence" value="ECO:0007669"/>
    <property type="project" value="TreeGrafter"/>
</dbReference>
<dbReference type="PANTHER" id="PTHR48111:SF10">
    <property type="entry name" value="STAGE 0 SPORULATION PROTEIN A HOMOLOG"/>
    <property type="match status" value="1"/>
</dbReference>
<accession>A0A7W5B2Z2</accession>
<evidence type="ECO:0000313" key="11">
    <source>
        <dbReference type="EMBL" id="MBB3113482.1"/>
    </source>
</evidence>
<name>A0A7W5B2Z2_9BACL</name>
<dbReference type="SUPFAM" id="SSF52172">
    <property type="entry name" value="CheY-like"/>
    <property type="match status" value="1"/>
</dbReference>
<dbReference type="SMART" id="SM00862">
    <property type="entry name" value="Trans_reg_C"/>
    <property type="match status" value="1"/>
</dbReference>
<keyword evidence="5 8" id="KW-0238">DNA-binding</keyword>
<comment type="subcellular location">
    <subcellularLocation>
        <location evidence="1">Cytoplasm</location>
    </subcellularLocation>
</comment>
<feature type="DNA-binding region" description="OmpR/PhoB-type" evidence="8">
    <location>
        <begin position="138"/>
        <end position="237"/>
    </location>
</feature>